<dbReference type="Pfam" id="PF00578">
    <property type="entry name" value="AhpC-TSA"/>
    <property type="match status" value="1"/>
</dbReference>
<organism evidence="2">
    <name type="scientific">marine metagenome</name>
    <dbReference type="NCBI Taxonomy" id="408172"/>
    <lineage>
        <taxon>unclassified sequences</taxon>
        <taxon>metagenomes</taxon>
        <taxon>ecological metagenomes</taxon>
    </lineage>
</organism>
<dbReference type="InterPro" id="IPR036249">
    <property type="entry name" value="Thioredoxin-like_sf"/>
</dbReference>
<dbReference type="GO" id="GO:0016209">
    <property type="term" value="F:antioxidant activity"/>
    <property type="evidence" value="ECO:0007669"/>
    <property type="project" value="InterPro"/>
</dbReference>
<protein>
    <recommendedName>
        <fullName evidence="1">Alkyl hydroperoxide reductase subunit C/ Thiol specific antioxidant domain-containing protein</fullName>
    </recommendedName>
</protein>
<gene>
    <name evidence="2" type="ORF">METZ01_LOCUS48817</name>
</gene>
<dbReference type="AlphaFoldDB" id="A0A381S469"/>
<feature type="domain" description="Alkyl hydroperoxide reductase subunit C/ Thiol specific antioxidant" evidence="1">
    <location>
        <begin position="27"/>
        <end position="65"/>
    </location>
</feature>
<dbReference type="SUPFAM" id="SSF52833">
    <property type="entry name" value="Thioredoxin-like"/>
    <property type="match status" value="1"/>
</dbReference>
<dbReference type="InterPro" id="IPR000866">
    <property type="entry name" value="AhpC/TSA"/>
</dbReference>
<name>A0A381S469_9ZZZZ</name>
<evidence type="ECO:0000313" key="2">
    <source>
        <dbReference type="EMBL" id="SUZ95963.1"/>
    </source>
</evidence>
<dbReference type="GO" id="GO:0016491">
    <property type="term" value="F:oxidoreductase activity"/>
    <property type="evidence" value="ECO:0007669"/>
    <property type="project" value="InterPro"/>
</dbReference>
<dbReference type="Gene3D" id="3.40.30.10">
    <property type="entry name" value="Glutaredoxin"/>
    <property type="match status" value="1"/>
</dbReference>
<sequence length="66" mass="6639">MKVLLIVCVLVGVLATVTIASAQELGPGDAAPPFSLIGSDGATHSLSDLTGRTVVLAWFPKAFTGG</sequence>
<accession>A0A381S469</accession>
<dbReference type="EMBL" id="UINC01002370">
    <property type="protein sequence ID" value="SUZ95963.1"/>
    <property type="molecule type" value="Genomic_DNA"/>
</dbReference>
<evidence type="ECO:0000259" key="1">
    <source>
        <dbReference type="Pfam" id="PF00578"/>
    </source>
</evidence>
<reference evidence="2" key="1">
    <citation type="submission" date="2018-05" db="EMBL/GenBank/DDBJ databases">
        <authorList>
            <person name="Lanie J.A."/>
            <person name="Ng W.-L."/>
            <person name="Kazmierczak K.M."/>
            <person name="Andrzejewski T.M."/>
            <person name="Davidsen T.M."/>
            <person name="Wayne K.J."/>
            <person name="Tettelin H."/>
            <person name="Glass J.I."/>
            <person name="Rusch D."/>
            <person name="Podicherti R."/>
            <person name="Tsui H.-C.T."/>
            <person name="Winkler M.E."/>
        </authorList>
    </citation>
    <scope>NUCLEOTIDE SEQUENCE</scope>
</reference>
<proteinExistence type="predicted"/>